<feature type="compositionally biased region" description="Basic and acidic residues" evidence="1">
    <location>
        <begin position="236"/>
        <end position="246"/>
    </location>
</feature>
<protein>
    <submittedName>
        <fullName evidence="2">Uncharacterized protein</fullName>
    </submittedName>
</protein>
<dbReference type="PANTHER" id="PTHR37271:SF1">
    <property type="entry name" value="KARYOGAMY PROTEIN KAR9"/>
    <property type="match status" value="1"/>
</dbReference>
<dbReference type="Pfam" id="PF08580">
    <property type="entry name" value="KAR9"/>
    <property type="match status" value="1"/>
</dbReference>
<name>A0ABQ8Q532_9AGAR</name>
<proteinExistence type="predicted"/>
<accession>A0ABQ8Q532</accession>
<organism evidence="2 3">
    <name type="scientific">Lentinula boryana</name>
    <dbReference type="NCBI Taxonomy" id="40481"/>
    <lineage>
        <taxon>Eukaryota</taxon>
        <taxon>Fungi</taxon>
        <taxon>Dikarya</taxon>
        <taxon>Basidiomycota</taxon>
        <taxon>Agaricomycotina</taxon>
        <taxon>Agaricomycetes</taxon>
        <taxon>Agaricomycetidae</taxon>
        <taxon>Agaricales</taxon>
        <taxon>Marasmiineae</taxon>
        <taxon>Omphalotaceae</taxon>
        <taxon>Lentinula</taxon>
    </lineage>
</organism>
<feature type="compositionally biased region" description="Low complexity" evidence="1">
    <location>
        <begin position="1"/>
        <end position="20"/>
    </location>
</feature>
<keyword evidence="3" id="KW-1185">Reference proteome</keyword>
<gene>
    <name evidence="2" type="ORF">F5050DRAFT_1810659</name>
</gene>
<feature type="region of interest" description="Disordered" evidence="1">
    <location>
        <begin position="1"/>
        <end position="38"/>
    </location>
</feature>
<evidence type="ECO:0000256" key="1">
    <source>
        <dbReference type="SAM" id="MobiDB-lite"/>
    </source>
</evidence>
<evidence type="ECO:0000313" key="3">
    <source>
        <dbReference type="Proteomes" id="UP001163828"/>
    </source>
</evidence>
<dbReference type="PANTHER" id="PTHR37271">
    <property type="entry name" value="KARYOGAMY PROTEIN KAR9"/>
    <property type="match status" value="1"/>
</dbReference>
<evidence type="ECO:0000313" key="2">
    <source>
        <dbReference type="EMBL" id="KAJ3993269.1"/>
    </source>
</evidence>
<sequence>MPSLSLSPSQSSLSSATSGSNYAPPSPESDEGAYESMSSIQLSEGKVCAENLTITAKRIPQQKIKKQKSQEEDLWLLTISTHMTELKYTISDIQTRIFDTNPLGTQLEQLTLSTNQSLMTLGEKLEGILKGIKSINDTLDPYLHATLTIPHNGNDAEANETVTILCKHTTLVAEWEAVQDESEVLREELKEDKWLTVFQTVTDQADRMMSSLEKGVNRCQVTEVSECTEFTGDGSRIGDGDSRREAPVPGDTENAWS</sequence>
<reference evidence="2" key="1">
    <citation type="submission" date="2022-08" db="EMBL/GenBank/DDBJ databases">
        <authorList>
            <consortium name="DOE Joint Genome Institute"/>
            <person name="Min B."/>
            <person name="Riley R."/>
            <person name="Sierra-Patev S."/>
            <person name="Naranjo-Ortiz M."/>
            <person name="Looney B."/>
            <person name="Konkel Z."/>
            <person name="Slot J.C."/>
            <person name="Sakamoto Y."/>
            <person name="Steenwyk J.L."/>
            <person name="Rokas A."/>
            <person name="Carro J."/>
            <person name="Camarero S."/>
            <person name="Ferreira P."/>
            <person name="Molpeceres G."/>
            <person name="Ruiz-Duenas F.J."/>
            <person name="Serrano A."/>
            <person name="Henrissat B."/>
            <person name="Drula E."/>
            <person name="Hughes K.W."/>
            <person name="Mata J.L."/>
            <person name="Ishikawa N.K."/>
            <person name="Vargas-Isla R."/>
            <person name="Ushijima S."/>
            <person name="Smith C.A."/>
            <person name="Ahrendt S."/>
            <person name="Andreopoulos W."/>
            <person name="He G."/>
            <person name="Labutti K."/>
            <person name="Lipzen A."/>
            <person name="Ng V."/>
            <person name="Sandor L."/>
            <person name="Barry K."/>
            <person name="Martinez A.T."/>
            <person name="Xiao Y."/>
            <person name="Gibbons J.G."/>
            <person name="Terashima K."/>
            <person name="Hibbett D.S."/>
            <person name="Grigoriev I.V."/>
        </authorList>
    </citation>
    <scope>NUCLEOTIDE SEQUENCE</scope>
    <source>
        <strain evidence="2">TFB10827</strain>
    </source>
</reference>
<comment type="caution">
    <text evidence="2">The sequence shown here is derived from an EMBL/GenBank/DDBJ whole genome shotgun (WGS) entry which is preliminary data.</text>
</comment>
<dbReference type="InterPro" id="IPR013889">
    <property type="entry name" value="Karyogamy_KAR9"/>
</dbReference>
<dbReference type="Proteomes" id="UP001163828">
    <property type="component" value="Unassembled WGS sequence"/>
</dbReference>
<dbReference type="EMBL" id="MU790778">
    <property type="protein sequence ID" value="KAJ3993269.1"/>
    <property type="molecule type" value="Genomic_DNA"/>
</dbReference>
<feature type="region of interest" description="Disordered" evidence="1">
    <location>
        <begin position="230"/>
        <end position="257"/>
    </location>
</feature>